<dbReference type="Proteomes" id="UP001140560">
    <property type="component" value="Unassembled WGS sequence"/>
</dbReference>
<gene>
    <name evidence="2" type="ORF">N0V83_007659</name>
</gene>
<comment type="caution">
    <text evidence="2">The sequence shown here is derived from an EMBL/GenBank/DDBJ whole genome shotgun (WGS) entry which is preliminary data.</text>
</comment>
<feature type="compositionally biased region" description="Basic and acidic residues" evidence="1">
    <location>
        <begin position="279"/>
        <end position="291"/>
    </location>
</feature>
<keyword evidence="3" id="KW-1185">Reference proteome</keyword>
<protein>
    <submittedName>
        <fullName evidence="2">Uncharacterized protein</fullName>
    </submittedName>
</protein>
<feature type="compositionally biased region" description="Basic and acidic residues" evidence="1">
    <location>
        <begin position="382"/>
        <end position="393"/>
    </location>
</feature>
<evidence type="ECO:0000313" key="3">
    <source>
        <dbReference type="Proteomes" id="UP001140560"/>
    </source>
</evidence>
<dbReference type="OrthoDB" id="3795533at2759"/>
<feature type="region of interest" description="Disordered" evidence="1">
    <location>
        <begin position="279"/>
        <end position="516"/>
    </location>
</feature>
<feature type="region of interest" description="Disordered" evidence="1">
    <location>
        <begin position="158"/>
        <end position="177"/>
    </location>
</feature>
<evidence type="ECO:0000313" key="2">
    <source>
        <dbReference type="EMBL" id="KAJ4367129.1"/>
    </source>
</evidence>
<feature type="compositionally biased region" description="Basic and acidic residues" evidence="1">
    <location>
        <begin position="425"/>
        <end position="437"/>
    </location>
</feature>
<evidence type="ECO:0000256" key="1">
    <source>
        <dbReference type="SAM" id="MobiDB-lite"/>
    </source>
</evidence>
<feature type="compositionally biased region" description="Basic and acidic residues" evidence="1">
    <location>
        <begin position="622"/>
        <end position="646"/>
    </location>
</feature>
<feature type="region of interest" description="Disordered" evidence="1">
    <location>
        <begin position="567"/>
        <end position="646"/>
    </location>
</feature>
<feature type="compositionally biased region" description="Low complexity" evidence="1">
    <location>
        <begin position="408"/>
        <end position="424"/>
    </location>
</feature>
<dbReference type="AlphaFoldDB" id="A0A9W9CK70"/>
<feature type="compositionally biased region" description="Basic and acidic residues" evidence="1">
    <location>
        <begin position="567"/>
        <end position="582"/>
    </location>
</feature>
<name>A0A9W9CK70_9PLEO</name>
<sequence>MEIEAPTFHSLNKPQKRALVLRDQLRYVEPRHLDSFIEGVTEDEPPTYRKVDGTVIPPLALVTLKPKATRFDLGNVIFPDENNAVHRVYFIVEDGRFETRTEEALPKDDAVLNSVPIHGFIAGGMFPMFKEKFQAIFARTNKINDARRVAFHNMANQPPTQFEEGEEDSSLTKRPMKRKPGEDVVKHVLNKRKRTGLDDIPDDVKSATFNIIPENIKVDLFNNIVKAAFPNFDNLMTACWNVVSVYQNLGTDFPVLHQSIVDLKHVLLDFDQSSVMCTDRSDPKYREDYKPASRSAPHGYLAPPSTPVIAHTRPIATGQTGGGDTNEKSRLRENTNVGEDDQDEQSTESRSNMPPPCILESSTHHEDDEEEESGANALDGRSSARVEPQKEAPRPSPRHMLENQNNGSVPSSARSSPAQQPPQLSRDRTQKSRDHSIGRSSIERSTPSGEKSREQVTSPELARRREEYAASIGRTNLLSAGTAKGQRAEDTTTELTKQDQAYNQTYNQASPKKKKELPISTFEYSTDELREMFDDHRERLISTYGSLKNKNIPHRELANLHQLETTLRGRERAEKKEYEAAKQRRTASAKPAMQSPFLGNSMLGAKKSKSTGMAPVAPMVHTKKDAGDASNSDSKEGGGSDARRGY</sequence>
<dbReference type="EMBL" id="JAPEUY010000013">
    <property type="protein sequence ID" value="KAJ4367129.1"/>
    <property type="molecule type" value="Genomic_DNA"/>
</dbReference>
<feature type="compositionally biased region" description="Polar residues" evidence="1">
    <location>
        <begin position="493"/>
        <end position="510"/>
    </location>
</feature>
<reference evidence="2" key="1">
    <citation type="submission" date="2022-10" db="EMBL/GenBank/DDBJ databases">
        <title>Tapping the CABI collections for fungal endophytes: first genome assemblies for Collariella, Neodidymelliopsis, Ascochyta clinopodiicola, Didymella pomorum, Didymosphaeria variabile, Neocosmospora piperis and Neocucurbitaria cava.</title>
        <authorList>
            <person name="Hill R."/>
        </authorList>
    </citation>
    <scope>NUCLEOTIDE SEQUENCE</scope>
    <source>
        <strain evidence="2">IMI 356814</strain>
    </source>
</reference>
<proteinExistence type="predicted"/>
<organism evidence="2 3">
    <name type="scientific">Neocucurbitaria cava</name>
    <dbReference type="NCBI Taxonomy" id="798079"/>
    <lineage>
        <taxon>Eukaryota</taxon>
        <taxon>Fungi</taxon>
        <taxon>Dikarya</taxon>
        <taxon>Ascomycota</taxon>
        <taxon>Pezizomycotina</taxon>
        <taxon>Dothideomycetes</taxon>
        <taxon>Pleosporomycetidae</taxon>
        <taxon>Pleosporales</taxon>
        <taxon>Pleosporineae</taxon>
        <taxon>Cucurbitariaceae</taxon>
        <taxon>Neocucurbitaria</taxon>
    </lineage>
</organism>
<accession>A0A9W9CK70</accession>